<reference evidence="1" key="1">
    <citation type="submission" date="2009-10" db="EMBL/GenBank/DDBJ databases">
        <title>Diversity of trophic interactions inside an arsenic-rich microbial ecosystem.</title>
        <authorList>
            <person name="Bertin P.N."/>
            <person name="Heinrich-Salmeron A."/>
            <person name="Pelletier E."/>
            <person name="Goulhen-Chollet F."/>
            <person name="Arsene-Ploetze F."/>
            <person name="Gallien S."/>
            <person name="Calteau A."/>
            <person name="Vallenet D."/>
            <person name="Casiot C."/>
            <person name="Chane-Woon-Ming B."/>
            <person name="Giloteaux L."/>
            <person name="Barakat M."/>
            <person name="Bonnefoy V."/>
            <person name="Bruneel O."/>
            <person name="Chandler M."/>
            <person name="Cleiss J."/>
            <person name="Duran R."/>
            <person name="Elbaz-Poulichet F."/>
            <person name="Fonknechten N."/>
            <person name="Lauga B."/>
            <person name="Mornico D."/>
            <person name="Ortet P."/>
            <person name="Schaeffer C."/>
            <person name="Siguier P."/>
            <person name="Alexander Thil Smith A."/>
            <person name="Van Dorsselaer A."/>
            <person name="Weissenbach J."/>
            <person name="Medigue C."/>
            <person name="Le Paslier D."/>
        </authorList>
    </citation>
    <scope>NUCLEOTIDE SEQUENCE</scope>
</reference>
<name>E6PLW4_9ZZZZ</name>
<dbReference type="EMBL" id="CABM01000015">
    <property type="protein sequence ID" value="CBH95916.1"/>
    <property type="molecule type" value="Genomic_DNA"/>
</dbReference>
<protein>
    <submittedName>
        <fullName evidence="1">Uncharacterized protein</fullName>
    </submittedName>
</protein>
<organism evidence="1">
    <name type="scientific">mine drainage metagenome</name>
    <dbReference type="NCBI Taxonomy" id="410659"/>
    <lineage>
        <taxon>unclassified sequences</taxon>
        <taxon>metagenomes</taxon>
        <taxon>ecological metagenomes</taxon>
    </lineage>
</organism>
<proteinExistence type="predicted"/>
<sequence>MTARWLRYLLLAQLAALLVLGGVLAWFGHPGLALLLVLLGLPAGHLPHTGLHVLLQAAWCARHEAPACPATALWHVWLVETGLQMRAFIWLQPWHEQAWPDWLGAALRFLESRSISVMQLAISSVVIIKFSRLKWPNEAVQKPQVQPLAGA</sequence>
<evidence type="ECO:0000313" key="1">
    <source>
        <dbReference type="EMBL" id="CBH95916.1"/>
    </source>
</evidence>
<gene>
    <name evidence="1" type="ORF">CARN2_0902</name>
</gene>
<comment type="caution">
    <text evidence="1">The sequence shown here is derived from an EMBL/GenBank/DDBJ whole genome shotgun (WGS) entry which is preliminary data.</text>
</comment>
<accession>E6PLW4</accession>
<dbReference type="AlphaFoldDB" id="E6PLW4"/>